<feature type="domain" description="Ferritin/DPS" evidence="3">
    <location>
        <begin position="19"/>
        <end position="156"/>
    </location>
</feature>
<sequence>MKADIGISEKNSHEVAIILNALLADEQVLYTKLRNYHWNYEGSNFAEMHAFYEGQYEQLAEIIDEIAERIRMIGHYSTGRLKDFLSVTRLLEQDYTNHQQTQLKNLLDDHETIIRQVRRDISETGDKYQDAGTADLLTGVVLRQHEKMAWMIRSYLG</sequence>
<comment type="similarity">
    <text evidence="1 2">Belongs to the Dps family.</text>
</comment>
<dbReference type="PANTHER" id="PTHR42932:SF1">
    <property type="entry name" value="GENERAL STRESS PROTEIN 20U"/>
    <property type="match status" value="1"/>
</dbReference>
<dbReference type="InterPro" id="IPR002177">
    <property type="entry name" value="DPS_DNA-bd"/>
</dbReference>
<reference evidence="4 5" key="1">
    <citation type="submission" date="2014-11" db="EMBL/GenBank/DDBJ databases">
        <title>Genome sequence of Flavihumibacter solisilvae 3-3.</title>
        <authorList>
            <person name="Zhou G."/>
            <person name="Li M."/>
            <person name="Wang G."/>
        </authorList>
    </citation>
    <scope>NUCLEOTIDE SEQUENCE [LARGE SCALE GENOMIC DNA]</scope>
    <source>
        <strain evidence="4 5">3-3</strain>
    </source>
</reference>
<proteinExistence type="inferred from homology"/>
<dbReference type="InterPro" id="IPR009078">
    <property type="entry name" value="Ferritin-like_SF"/>
</dbReference>
<dbReference type="InterPro" id="IPR008331">
    <property type="entry name" value="Ferritin_DPS_dom"/>
</dbReference>
<keyword evidence="5" id="KW-1185">Reference proteome</keyword>
<dbReference type="STRING" id="1349421.OI18_14955"/>
<dbReference type="PRINTS" id="PR01346">
    <property type="entry name" value="HELNAPAPROT"/>
</dbReference>
<dbReference type="PANTHER" id="PTHR42932">
    <property type="entry name" value="GENERAL STRESS PROTEIN 20U"/>
    <property type="match status" value="1"/>
</dbReference>
<dbReference type="Gene3D" id="1.20.1260.10">
    <property type="match status" value="1"/>
</dbReference>
<dbReference type="PIRSF" id="PIRSF005900">
    <property type="entry name" value="Dps"/>
    <property type="match status" value="1"/>
</dbReference>
<dbReference type="SUPFAM" id="SSF47240">
    <property type="entry name" value="Ferritin-like"/>
    <property type="match status" value="1"/>
</dbReference>
<accession>A0A0C1ITW0</accession>
<evidence type="ECO:0000313" key="5">
    <source>
        <dbReference type="Proteomes" id="UP000031408"/>
    </source>
</evidence>
<evidence type="ECO:0000313" key="4">
    <source>
        <dbReference type="EMBL" id="KIC93884.1"/>
    </source>
</evidence>
<protein>
    <submittedName>
        <fullName evidence="4">Dps family ferritin</fullName>
    </submittedName>
</protein>
<dbReference type="EMBL" id="JSVC01000016">
    <property type="protein sequence ID" value="KIC93884.1"/>
    <property type="molecule type" value="Genomic_DNA"/>
</dbReference>
<dbReference type="CDD" id="cd01043">
    <property type="entry name" value="DPS"/>
    <property type="match status" value="1"/>
</dbReference>
<evidence type="ECO:0000259" key="3">
    <source>
        <dbReference type="Pfam" id="PF00210"/>
    </source>
</evidence>
<comment type="caution">
    <text evidence="4">The sequence shown here is derived from an EMBL/GenBank/DDBJ whole genome shotgun (WGS) entry which is preliminary data.</text>
</comment>
<organism evidence="4 5">
    <name type="scientific">Flavihumibacter solisilvae</name>
    <dbReference type="NCBI Taxonomy" id="1349421"/>
    <lineage>
        <taxon>Bacteria</taxon>
        <taxon>Pseudomonadati</taxon>
        <taxon>Bacteroidota</taxon>
        <taxon>Chitinophagia</taxon>
        <taxon>Chitinophagales</taxon>
        <taxon>Chitinophagaceae</taxon>
        <taxon>Flavihumibacter</taxon>
    </lineage>
</organism>
<dbReference type="RefSeq" id="WP_039141176.1">
    <property type="nucleotide sequence ID" value="NZ_JSVC01000016.1"/>
</dbReference>
<dbReference type="Pfam" id="PF00210">
    <property type="entry name" value="Ferritin"/>
    <property type="match status" value="1"/>
</dbReference>
<evidence type="ECO:0000256" key="1">
    <source>
        <dbReference type="ARBA" id="ARBA00009497"/>
    </source>
</evidence>
<dbReference type="Proteomes" id="UP000031408">
    <property type="component" value="Unassembled WGS sequence"/>
</dbReference>
<dbReference type="AlphaFoldDB" id="A0A0C1ITW0"/>
<dbReference type="OrthoDB" id="9797023at2"/>
<gene>
    <name evidence="4" type="ORF">OI18_14955</name>
</gene>
<name>A0A0C1ITW0_9BACT</name>
<dbReference type="InterPro" id="IPR012347">
    <property type="entry name" value="Ferritin-like"/>
</dbReference>
<evidence type="ECO:0000256" key="2">
    <source>
        <dbReference type="RuleBase" id="RU003875"/>
    </source>
</evidence>
<dbReference type="GO" id="GO:0008199">
    <property type="term" value="F:ferric iron binding"/>
    <property type="evidence" value="ECO:0007669"/>
    <property type="project" value="InterPro"/>
</dbReference>